<dbReference type="Pfam" id="PF00358">
    <property type="entry name" value="PTS_EIIA_1"/>
    <property type="match status" value="1"/>
</dbReference>
<feature type="domain" description="PTS EIIA type-1" evidence="4">
    <location>
        <begin position="6"/>
        <end position="126"/>
    </location>
</feature>
<dbReference type="InterPro" id="IPR011055">
    <property type="entry name" value="Dup_hybrid_motif"/>
</dbReference>
<dbReference type="AlphaFoldDB" id="A0A432Y990"/>
<gene>
    <name evidence="5" type="ORF">CWE25_03405</name>
</gene>
<dbReference type="GO" id="GO:0016740">
    <property type="term" value="F:transferase activity"/>
    <property type="evidence" value="ECO:0007669"/>
    <property type="project" value="UniProtKB-KW"/>
</dbReference>
<evidence type="ECO:0000256" key="2">
    <source>
        <dbReference type="ARBA" id="ARBA00022597"/>
    </source>
</evidence>
<keyword evidence="3" id="KW-0808">Transferase</keyword>
<evidence type="ECO:0000256" key="1">
    <source>
        <dbReference type="ARBA" id="ARBA00022448"/>
    </source>
</evidence>
<protein>
    <recommendedName>
        <fullName evidence="4">PTS EIIA type-1 domain-containing protein</fullName>
    </recommendedName>
</protein>
<evidence type="ECO:0000256" key="3">
    <source>
        <dbReference type="ARBA" id="ARBA00022679"/>
    </source>
</evidence>
<dbReference type="GO" id="GO:0009401">
    <property type="term" value="P:phosphoenolpyruvate-dependent sugar phosphotransferase system"/>
    <property type="evidence" value="ECO:0007669"/>
    <property type="project" value="InterPro"/>
</dbReference>
<accession>A0A432Y990</accession>
<dbReference type="EMBL" id="PIPV01000002">
    <property type="protein sequence ID" value="RUO57524.1"/>
    <property type="molecule type" value="Genomic_DNA"/>
</dbReference>
<proteinExistence type="predicted"/>
<name>A0A432Y990_9GAMM</name>
<reference evidence="6" key="1">
    <citation type="journal article" date="2018" name="Front. Microbiol.">
        <title>Genome-Based Analysis Reveals the Taxonomy and Diversity of the Family Idiomarinaceae.</title>
        <authorList>
            <person name="Liu Y."/>
            <person name="Lai Q."/>
            <person name="Shao Z."/>
        </authorList>
    </citation>
    <scope>NUCLEOTIDE SEQUENCE [LARGE SCALE GENOMIC DNA]</scope>
    <source>
        <strain evidence="6">F23</strain>
    </source>
</reference>
<dbReference type="OrthoDB" id="6238246at2"/>
<dbReference type="InterPro" id="IPR001127">
    <property type="entry name" value="PTS_EIIA_1_perm"/>
</dbReference>
<dbReference type="Proteomes" id="UP000287330">
    <property type="component" value="Unassembled WGS sequence"/>
</dbReference>
<organism evidence="5 6">
    <name type="scientific">Idiomarina fontislapidosi</name>
    <dbReference type="NCBI Taxonomy" id="263723"/>
    <lineage>
        <taxon>Bacteria</taxon>
        <taxon>Pseudomonadati</taxon>
        <taxon>Pseudomonadota</taxon>
        <taxon>Gammaproteobacteria</taxon>
        <taxon>Alteromonadales</taxon>
        <taxon>Idiomarinaceae</taxon>
        <taxon>Idiomarina</taxon>
    </lineage>
</organism>
<evidence type="ECO:0000313" key="6">
    <source>
        <dbReference type="Proteomes" id="UP000287330"/>
    </source>
</evidence>
<keyword evidence="2" id="KW-0762">Sugar transport</keyword>
<sequence>MPAFSFLAPCSGRMLESSHHPSHLVRSQWLGYTTCIDISGNQVLAPSTAKVDYISPAGNFIHLVSPQQGRIMLLLGAHELAIKLPALQPHVRAGDTVEQGTALLSVNQTQLRQQANAYNLMAVILQPNAEFDKLTLRTSGAVTALESELVIQKDVA</sequence>
<keyword evidence="1" id="KW-0813">Transport</keyword>
<comment type="caution">
    <text evidence="5">The sequence shown here is derived from an EMBL/GenBank/DDBJ whole genome shotgun (WGS) entry which is preliminary data.</text>
</comment>
<evidence type="ECO:0000259" key="4">
    <source>
        <dbReference type="Pfam" id="PF00358"/>
    </source>
</evidence>
<keyword evidence="6" id="KW-1185">Reference proteome</keyword>
<dbReference type="RefSeq" id="WP_110573367.1">
    <property type="nucleotide sequence ID" value="NZ_PIPV01000002.1"/>
</dbReference>
<evidence type="ECO:0000313" key="5">
    <source>
        <dbReference type="EMBL" id="RUO57524.1"/>
    </source>
</evidence>
<dbReference type="Gene3D" id="2.70.70.10">
    <property type="entry name" value="Glucose Permease (Domain IIA)"/>
    <property type="match status" value="1"/>
</dbReference>
<dbReference type="SUPFAM" id="SSF51261">
    <property type="entry name" value="Duplicated hybrid motif"/>
    <property type="match status" value="1"/>
</dbReference>